<keyword evidence="2" id="KW-1185">Reference proteome</keyword>
<proteinExistence type="predicted"/>
<name>A0ACC2NX46_9HYME</name>
<gene>
    <name evidence="1" type="ORF">QAD02_011574</name>
</gene>
<evidence type="ECO:0000313" key="2">
    <source>
        <dbReference type="Proteomes" id="UP001239111"/>
    </source>
</evidence>
<accession>A0ACC2NX46</accession>
<protein>
    <submittedName>
        <fullName evidence="1">Uncharacterized protein</fullName>
    </submittedName>
</protein>
<comment type="caution">
    <text evidence="1">The sequence shown here is derived from an EMBL/GenBank/DDBJ whole genome shotgun (WGS) entry which is preliminary data.</text>
</comment>
<reference evidence="1" key="1">
    <citation type="submission" date="2023-04" db="EMBL/GenBank/DDBJ databases">
        <title>A chromosome-level genome assembly of the parasitoid wasp Eretmocerus hayati.</title>
        <authorList>
            <person name="Zhong Y."/>
            <person name="Liu S."/>
            <person name="Liu Y."/>
        </authorList>
    </citation>
    <scope>NUCLEOTIDE SEQUENCE</scope>
    <source>
        <strain evidence="1">ZJU_SS_LIU_2023</strain>
    </source>
</reference>
<dbReference type="EMBL" id="CM056742">
    <property type="protein sequence ID" value="KAJ8675788.1"/>
    <property type="molecule type" value="Genomic_DNA"/>
</dbReference>
<evidence type="ECO:0000313" key="1">
    <source>
        <dbReference type="EMBL" id="KAJ8675788.1"/>
    </source>
</evidence>
<sequence>MGTIENGSKNDPRNLMPLLQQTFKNGLRILDCKTEELVPLGENFASSLLKIVAKIQKSKDGPIEELYLVGKLVQLDNPYFNWTKVLKRETFMYTDIIPFYKSIEVVQDVECWKTIDNFIPKLYGYRLSLDPKIDEADKDAMILLENLQARGYYVLDKNKGLDLKHAIAAIQALARFHALGIIARHKNPTGFEKIKAVAMEFALNDTLDWDFLNGMIRVVEEHPNFNRYAERFRDLVEIFKKKDKYDLVRHTSWSTIIHNDYWTNNIMFHTNEKDDIDGLNFIDFQFYNYANLFVDLPYFLFSSLQEDVLLKDFDHLLDVYYESFVGTLKSNHLDVKQYSRDLFDNQLKKDALFELVHCSFALSFFTTEVDDDTKNRDELMQKILAFKGNDNYYRKLKMLFESYERKEWL</sequence>
<dbReference type="Proteomes" id="UP001239111">
    <property type="component" value="Chromosome 2"/>
</dbReference>
<organism evidence="1 2">
    <name type="scientific">Eretmocerus hayati</name>
    <dbReference type="NCBI Taxonomy" id="131215"/>
    <lineage>
        <taxon>Eukaryota</taxon>
        <taxon>Metazoa</taxon>
        <taxon>Ecdysozoa</taxon>
        <taxon>Arthropoda</taxon>
        <taxon>Hexapoda</taxon>
        <taxon>Insecta</taxon>
        <taxon>Pterygota</taxon>
        <taxon>Neoptera</taxon>
        <taxon>Endopterygota</taxon>
        <taxon>Hymenoptera</taxon>
        <taxon>Apocrita</taxon>
        <taxon>Proctotrupomorpha</taxon>
        <taxon>Chalcidoidea</taxon>
        <taxon>Aphelinidae</taxon>
        <taxon>Aphelininae</taxon>
        <taxon>Eretmocerus</taxon>
    </lineage>
</organism>